<accession>A0A3P7JH62</accession>
<keyword evidence="2" id="KW-1185">Reference proteome</keyword>
<evidence type="ECO:0000313" key="1">
    <source>
        <dbReference type="EMBL" id="VDM82786.1"/>
    </source>
</evidence>
<sequence>MLSAEHGSREGLCGTSFLLPCAAESLDCLQFRRSSGKADLLIADISYQSQYGMQSDPATVLSSSPADP</sequence>
<dbReference type="EMBL" id="UYYB01119387">
    <property type="protein sequence ID" value="VDM82786.1"/>
    <property type="molecule type" value="Genomic_DNA"/>
</dbReference>
<evidence type="ECO:0000313" key="2">
    <source>
        <dbReference type="Proteomes" id="UP000270094"/>
    </source>
</evidence>
<proteinExistence type="predicted"/>
<dbReference type="AlphaFoldDB" id="A0A3P7JH62"/>
<protein>
    <submittedName>
        <fullName evidence="1">Uncharacterized protein</fullName>
    </submittedName>
</protein>
<gene>
    <name evidence="1" type="ORF">SVUK_LOCUS17784</name>
</gene>
<organism evidence="1 2">
    <name type="scientific">Strongylus vulgaris</name>
    <name type="common">Blood worm</name>
    <dbReference type="NCBI Taxonomy" id="40348"/>
    <lineage>
        <taxon>Eukaryota</taxon>
        <taxon>Metazoa</taxon>
        <taxon>Ecdysozoa</taxon>
        <taxon>Nematoda</taxon>
        <taxon>Chromadorea</taxon>
        <taxon>Rhabditida</taxon>
        <taxon>Rhabditina</taxon>
        <taxon>Rhabditomorpha</taxon>
        <taxon>Strongyloidea</taxon>
        <taxon>Strongylidae</taxon>
        <taxon>Strongylus</taxon>
    </lineage>
</organism>
<name>A0A3P7JH62_STRVU</name>
<dbReference type="Proteomes" id="UP000270094">
    <property type="component" value="Unassembled WGS sequence"/>
</dbReference>
<reference evidence="1 2" key="1">
    <citation type="submission" date="2018-11" db="EMBL/GenBank/DDBJ databases">
        <authorList>
            <consortium name="Pathogen Informatics"/>
        </authorList>
    </citation>
    <scope>NUCLEOTIDE SEQUENCE [LARGE SCALE GENOMIC DNA]</scope>
</reference>